<evidence type="ECO:0000313" key="4">
    <source>
        <dbReference type="Proteomes" id="UP000696485"/>
    </source>
</evidence>
<dbReference type="PANTHER" id="PTHR11139:SF1">
    <property type="entry name" value="TRANSFORMATION_TRANSCRIPTION DOMAIN-ASSOCIATED PROTEIN"/>
    <property type="match status" value="1"/>
</dbReference>
<reference evidence="3" key="1">
    <citation type="journal article" date="2020" name="Fungal Divers.">
        <title>Resolving the Mortierellaceae phylogeny through synthesis of multi-gene phylogenetics and phylogenomics.</title>
        <authorList>
            <person name="Vandepol N."/>
            <person name="Liber J."/>
            <person name="Desiro A."/>
            <person name="Na H."/>
            <person name="Kennedy M."/>
            <person name="Barry K."/>
            <person name="Grigoriev I.V."/>
            <person name="Miller A.N."/>
            <person name="O'Donnell K."/>
            <person name="Stajich J.E."/>
            <person name="Bonito G."/>
        </authorList>
    </citation>
    <scope>NUCLEOTIDE SEQUENCE</scope>
    <source>
        <strain evidence="3">NVP1</strain>
    </source>
</reference>
<dbReference type="GO" id="GO:0005634">
    <property type="term" value="C:nucleus"/>
    <property type="evidence" value="ECO:0007669"/>
    <property type="project" value="TreeGrafter"/>
</dbReference>
<dbReference type="InterPro" id="IPR011009">
    <property type="entry name" value="Kinase-like_dom_sf"/>
</dbReference>
<dbReference type="GO" id="GO:0035267">
    <property type="term" value="C:NuA4 histone acetyltransferase complex"/>
    <property type="evidence" value="ECO:0007669"/>
    <property type="project" value="TreeGrafter"/>
</dbReference>
<dbReference type="PROSITE" id="PS50290">
    <property type="entry name" value="PI3_4_KINASE_3"/>
    <property type="match status" value="1"/>
</dbReference>
<keyword evidence="1" id="KW-0732">Signal</keyword>
<evidence type="ECO:0000256" key="1">
    <source>
        <dbReference type="SAM" id="SignalP"/>
    </source>
</evidence>
<dbReference type="Proteomes" id="UP000696485">
    <property type="component" value="Unassembled WGS sequence"/>
</dbReference>
<dbReference type="InterPro" id="IPR050517">
    <property type="entry name" value="DDR_Repair_Kinase"/>
</dbReference>
<dbReference type="CDD" id="cd05163">
    <property type="entry name" value="PIKK_TRRAP"/>
    <property type="match status" value="1"/>
</dbReference>
<feature type="chain" id="PRO_5040358991" description="PI3K/PI4K catalytic domain-containing protein" evidence="1">
    <location>
        <begin position="23"/>
        <end position="220"/>
    </location>
</feature>
<gene>
    <name evidence="3" type="ORF">BG006_004454</name>
</gene>
<dbReference type="Gene3D" id="1.10.1070.11">
    <property type="entry name" value="Phosphatidylinositol 3-/4-kinase, catalytic domain"/>
    <property type="match status" value="1"/>
</dbReference>
<name>A0A9P5SAI9_9FUNG</name>
<evidence type="ECO:0000313" key="3">
    <source>
        <dbReference type="EMBL" id="KAF9311949.1"/>
    </source>
</evidence>
<dbReference type="Pfam" id="PF00454">
    <property type="entry name" value="PI3_PI4_kinase"/>
    <property type="match status" value="1"/>
</dbReference>
<dbReference type="SUPFAM" id="SSF56112">
    <property type="entry name" value="Protein kinase-like (PK-like)"/>
    <property type="match status" value="1"/>
</dbReference>
<accession>A0A9P5SAI9</accession>
<dbReference type="InterPro" id="IPR000403">
    <property type="entry name" value="PI3/4_kinase_cat_dom"/>
</dbReference>
<dbReference type="PANTHER" id="PTHR11139">
    <property type="entry name" value="ATAXIA TELANGIECTASIA MUTATED ATM -RELATED"/>
    <property type="match status" value="1"/>
</dbReference>
<protein>
    <recommendedName>
        <fullName evidence="2">PI3K/PI4K catalytic domain-containing protein</fullName>
    </recommendedName>
</protein>
<dbReference type="InterPro" id="IPR036940">
    <property type="entry name" value="PI3/4_kinase_cat_sf"/>
</dbReference>
<dbReference type="GO" id="GO:0000124">
    <property type="term" value="C:SAGA complex"/>
    <property type="evidence" value="ECO:0007669"/>
    <property type="project" value="TreeGrafter"/>
</dbReference>
<sequence>ARRAARGTLFFHLLLIIPLAPQIRILQDDPSYASMHSIFEEHCNMIGIHKDDPIMYYTAKVKAGMDMKKQAEMLNLKMEIADEIASKMIPETILTDFMTRNMKSYTDLWMIRKQFTTQMASVTFLTYIISIGHRFPTKWFISLQTGNVWTLDMLPVFSPQTTTFSNSEPVPFRFTPNIQHFITPTGVEGVFMSSPMSITRCLGIFIRDELVSWFTAGMKP</sequence>
<dbReference type="AlphaFoldDB" id="A0A9P5SAI9"/>
<evidence type="ECO:0000259" key="2">
    <source>
        <dbReference type="PROSITE" id="PS50290"/>
    </source>
</evidence>
<feature type="signal peptide" evidence="1">
    <location>
        <begin position="1"/>
        <end position="22"/>
    </location>
</feature>
<proteinExistence type="predicted"/>
<keyword evidence="4" id="KW-1185">Reference proteome</keyword>
<dbReference type="EMBL" id="JAAAUY010002467">
    <property type="protein sequence ID" value="KAF9311949.1"/>
    <property type="molecule type" value="Genomic_DNA"/>
</dbReference>
<dbReference type="GO" id="GO:0006281">
    <property type="term" value="P:DNA repair"/>
    <property type="evidence" value="ECO:0007669"/>
    <property type="project" value="TreeGrafter"/>
</dbReference>
<feature type="non-terminal residue" evidence="3">
    <location>
        <position position="1"/>
    </location>
</feature>
<dbReference type="GO" id="GO:0006355">
    <property type="term" value="P:regulation of DNA-templated transcription"/>
    <property type="evidence" value="ECO:0007669"/>
    <property type="project" value="TreeGrafter"/>
</dbReference>
<feature type="domain" description="PI3K/PI4K catalytic" evidence="2">
    <location>
        <begin position="1"/>
        <end position="220"/>
    </location>
</feature>
<organism evidence="3 4">
    <name type="scientific">Podila minutissima</name>
    <dbReference type="NCBI Taxonomy" id="64525"/>
    <lineage>
        <taxon>Eukaryota</taxon>
        <taxon>Fungi</taxon>
        <taxon>Fungi incertae sedis</taxon>
        <taxon>Mucoromycota</taxon>
        <taxon>Mortierellomycotina</taxon>
        <taxon>Mortierellomycetes</taxon>
        <taxon>Mortierellales</taxon>
        <taxon>Mortierellaceae</taxon>
        <taxon>Podila</taxon>
    </lineage>
</organism>
<comment type="caution">
    <text evidence="3">The sequence shown here is derived from an EMBL/GenBank/DDBJ whole genome shotgun (WGS) entry which is preliminary data.</text>
</comment>